<proteinExistence type="predicted"/>
<accession>A0ABD2K6B5</accession>
<organism evidence="2 3">
    <name type="scientific">Heterodera schachtii</name>
    <name type="common">Sugarbeet cyst nematode worm</name>
    <name type="synonym">Tylenchus schachtii</name>
    <dbReference type="NCBI Taxonomy" id="97005"/>
    <lineage>
        <taxon>Eukaryota</taxon>
        <taxon>Metazoa</taxon>
        <taxon>Ecdysozoa</taxon>
        <taxon>Nematoda</taxon>
        <taxon>Chromadorea</taxon>
        <taxon>Rhabditida</taxon>
        <taxon>Tylenchina</taxon>
        <taxon>Tylenchomorpha</taxon>
        <taxon>Tylenchoidea</taxon>
        <taxon>Heteroderidae</taxon>
        <taxon>Heteroderinae</taxon>
        <taxon>Heterodera</taxon>
    </lineage>
</organism>
<sequence length="712" mass="80420">MRFFCRFPNASASLFFFALILCSPSFLSSAALLRLIPIRYDVQLQLPTASDADPLVPTFFSTALVDFQLLNISSTVGTDEQQMEPPIRRLTLLAEQLDHFENCSLTFMDGQSDFAVSAEVRPPREVDFVLPQNEGPKALANGRYSLRIGRFQGVITYAKGVFYRDVGGLPMLGTDLFFDHSPALFPQLGGPLQKTTIKLALIHPQGTTALSSMQAPQGTTESVNKHWRVTRFVQAPNIAAHLLSLAVLPDSIFEKTLIKSTPSLVLWTNRLLHSPTLKQQLAQFLLPTFETVSDLFGTEPLPLSVLNLVVLSDEFNGTRSFGLLLLPLSQWDNSDDAHRIALLARLFARQWVGGVTSVGQIGQFCLQEDFVEWAAMKTVQRLLKDQPEKVHRFQLAQYVRLQLAETFLAPGESVMMPDWAGIDEIFAHCSLKGTKMLNSLEQIAGEKVFLQTIRRLITQQRYRSFSLVQFVDLLRPHLVDSIDLGQVFEFWFRSGGIPNLLVEKRDERIRLRQLNDGRQAQLGGGPWAKMPLWPLPIAIRNLSLPFKFMLSQVLELAPVDRKLIPLTNTDFAHLYRVNYDGEGWERIVRELGPSLDALSARTRAQLMGDFCYFNAVGQIVTMGDQLRRRFLKLLTENYEHFELCEFYAFWCTGGRDRRIPMDLESRARYAEVLRRVVFPALWNEANYECGGPSGANDAANELCRAAFGKSCF</sequence>
<dbReference type="Gene3D" id="1.10.390.10">
    <property type="entry name" value="Neutral Protease Domain 2"/>
    <property type="match status" value="1"/>
</dbReference>
<feature type="domain" description="Peptidase M1 membrane alanine aminopeptidase" evidence="1">
    <location>
        <begin position="342"/>
        <end position="488"/>
    </location>
</feature>
<keyword evidence="3" id="KW-1185">Reference proteome</keyword>
<dbReference type="InterPro" id="IPR027268">
    <property type="entry name" value="Peptidase_M4/M1_CTD_sf"/>
</dbReference>
<evidence type="ECO:0000313" key="3">
    <source>
        <dbReference type="Proteomes" id="UP001620645"/>
    </source>
</evidence>
<dbReference type="SUPFAM" id="SSF63737">
    <property type="entry name" value="Leukotriene A4 hydrolase N-terminal domain"/>
    <property type="match status" value="1"/>
</dbReference>
<comment type="caution">
    <text evidence="2">The sequence shown here is derived from an EMBL/GenBank/DDBJ whole genome shotgun (WGS) entry which is preliminary data.</text>
</comment>
<gene>
    <name evidence="2" type="ORF">niasHS_003784</name>
</gene>
<evidence type="ECO:0000259" key="1">
    <source>
        <dbReference type="Pfam" id="PF01433"/>
    </source>
</evidence>
<dbReference type="Pfam" id="PF01433">
    <property type="entry name" value="Peptidase_M1"/>
    <property type="match status" value="1"/>
</dbReference>
<dbReference type="SUPFAM" id="SSF55486">
    <property type="entry name" value="Metalloproteases ('zincins'), catalytic domain"/>
    <property type="match status" value="1"/>
</dbReference>
<reference evidence="2 3" key="1">
    <citation type="submission" date="2024-10" db="EMBL/GenBank/DDBJ databases">
        <authorList>
            <person name="Kim D."/>
        </authorList>
    </citation>
    <scope>NUCLEOTIDE SEQUENCE [LARGE SCALE GENOMIC DNA]</scope>
    <source>
        <strain evidence="2">Taebaek</strain>
    </source>
</reference>
<name>A0ABD2K6B5_HETSC</name>
<dbReference type="PANTHER" id="PTHR11533">
    <property type="entry name" value="PROTEASE M1 ZINC METALLOPROTEASE"/>
    <property type="match status" value="1"/>
</dbReference>
<dbReference type="EMBL" id="JBICCN010000048">
    <property type="protein sequence ID" value="KAL3098431.1"/>
    <property type="molecule type" value="Genomic_DNA"/>
</dbReference>
<dbReference type="InterPro" id="IPR050344">
    <property type="entry name" value="Peptidase_M1_aminopeptidases"/>
</dbReference>
<dbReference type="PANTHER" id="PTHR11533:SF192">
    <property type="entry name" value="GH"/>
    <property type="match status" value="1"/>
</dbReference>
<dbReference type="Proteomes" id="UP001620645">
    <property type="component" value="Unassembled WGS sequence"/>
</dbReference>
<dbReference type="Gene3D" id="2.60.40.1730">
    <property type="entry name" value="tricorn interacting facor f3 domain"/>
    <property type="match status" value="1"/>
</dbReference>
<protein>
    <recommendedName>
        <fullName evidence="1">Peptidase M1 membrane alanine aminopeptidase domain-containing protein</fullName>
    </recommendedName>
</protein>
<dbReference type="InterPro" id="IPR042097">
    <property type="entry name" value="Aminopeptidase_N-like_N_sf"/>
</dbReference>
<dbReference type="InterPro" id="IPR014782">
    <property type="entry name" value="Peptidase_M1_dom"/>
</dbReference>
<dbReference type="AlphaFoldDB" id="A0ABD2K6B5"/>
<evidence type="ECO:0000313" key="2">
    <source>
        <dbReference type="EMBL" id="KAL3098431.1"/>
    </source>
</evidence>